<feature type="region of interest" description="Disordered" evidence="1">
    <location>
        <begin position="1"/>
        <end position="31"/>
    </location>
</feature>
<dbReference type="EMBL" id="MRCE01000038">
    <property type="protein sequence ID" value="OKH32553.1"/>
    <property type="molecule type" value="Genomic_DNA"/>
</dbReference>
<feature type="compositionally biased region" description="Basic and acidic residues" evidence="1">
    <location>
        <begin position="17"/>
        <end position="31"/>
    </location>
</feature>
<evidence type="ECO:0000256" key="1">
    <source>
        <dbReference type="SAM" id="MobiDB-lite"/>
    </source>
</evidence>
<evidence type="ECO:0000313" key="2">
    <source>
        <dbReference type="EMBL" id="OKH32553.1"/>
    </source>
</evidence>
<evidence type="ECO:0000313" key="3">
    <source>
        <dbReference type="Proteomes" id="UP000185860"/>
    </source>
</evidence>
<protein>
    <submittedName>
        <fullName evidence="2">Uncharacterized protein</fullName>
    </submittedName>
</protein>
<sequence>MSTQQEYEDENTMTASGEERQGTKMLKVDGDRPIDESNLQVQYVLSMVDDRLKRIKFKLAKRFP</sequence>
<feature type="compositionally biased region" description="Acidic residues" evidence="1">
    <location>
        <begin position="1"/>
        <end position="11"/>
    </location>
</feature>
<organism evidence="2 3">
    <name type="scientific">[Phormidium ambiguum] IAM M-71</name>
    <dbReference type="NCBI Taxonomy" id="454136"/>
    <lineage>
        <taxon>Bacteria</taxon>
        <taxon>Bacillati</taxon>
        <taxon>Cyanobacteriota</taxon>
        <taxon>Cyanophyceae</taxon>
        <taxon>Oscillatoriophycideae</taxon>
        <taxon>Aerosakkonematales</taxon>
        <taxon>Aerosakkonemataceae</taxon>
        <taxon>Floridanema</taxon>
    </lineage>
</organism>
<proteinExistence type="predicted"/>
<reference evidence="2 3" key="1">
    <citation type="submission" date="2016-11" db="EMBL/GenBank/DDBJ databases">
        <title>Draft Genome Sequences of Nine Cyanobacterial Strains from Diverse Habitats.</title>
        <authorList>
            <person name="Zhu T."/>
            <person name="Hou S."/>
            <person name="Lu X."/>
            <person name="Hess W.R."/>
        </authorList>
    </citation>
    <scope>NUCLEOTIDE SEQUENCE [LARGE SCALE GENOMIC DNA]</scope>
    <source>
        <strain evidence="2 3">IAM M-71</strain>
    </source>
</reference>
<dbReference type="Proteomes" id="UP000185860">
    <property type="component" value="Unassembled WGS sequence"/>
</dbReference>
<dbReference type="AlphaFoldDB" id="A0A1U7I837"/>
<dbReference type="OrthoDB" id="573461at2"/>
<gene>
    <name evidence="2" type="ORF">NIES2119_25790</name>
</gene>
<comment type="caution">
    <text evidence="2">The sequence shown here is derived from an EMBL/GenBank/DDBJ whole genome shotgun (WGS) entry which is preliminary data.</text>
</comment>
<accession>A0A1U7I837</accession>
<name>A0A1U7I837_9CYAN</name>
<dbReference type="RefSeq" id="WP_073596357.1">
    <property type="nucleotide sequence ID" value="NZ_MRCE01000038.1"/>
</dbReference>